<evidence type="ECO:0000256" key="4">
    <source>
        <dbReference type="PROSITE-ProRule" id="PRU00335"/>
    </source>
</evidence>
<feature type="compositionally biased region" description="Low complexity" evidence="5">
    <location>
        <begin position="44"/>
        <end position="53"/>
    </location>
</feature>
<protein>
    <submittedName>
        <fullName evidence="7">AcrR family transcriptional regulator</fullName>
    </submittedName>
</protein>
<evidence type="ECO:0000256" key="5">
    <source>
        <dbReference type="SAM" id="MobiDB-lite"/>
    </source>
</evidence>
<proteinExistence type="predicted"/>
<dbReference type="Pfam" id="PF00440">
    <property type="entry name" value="TetR_N"/>
    <property type="match status" value="1"/>
</dbReference>
<evidence type="ECO:0000256" key="1">
    <source>
        <dbReference type="ARBA" id="ARBA00023015"/>
    </source>
</evidence>
<dbReference type="SUPFAM" id="SSF46689">
    <property type="entry name" value="Homeodomain-like"/>
    <property type="match status" value="1"/>
</dbReference>
<dbReference type="GO" id="GO:0000976">
    <property type="term" value="F:transcription cis-regulatory region binding"/>
    <property type="evidence" value="ECO:0007669"/>
    <property type="project" value="TreeGrafter"/>
</dbReference>
<organism evidence="7 8">
    <name type="scientific">Prosthecomicrobium pneumaticum</name>
    <dbReference type="NCBI Taxonomy" id="81895"/>
    <lineage>
        <taxon>Bacteria</taxon>
        <taxon>Pseudomonadati</taxon>
        <taxon>Pseudomonadota</taxon>
        <taxon>Alphaproteobacteria</taxon>
        <taxon>Hyphomicrobiales</taxon>
        <taxon>Kaistiaceae</taxon>
        <taxon>Prosthecomicrobium</taxon>
    </lineage>
</organism>
<dbReference type="InterPro" id="IPR009057">
    <property type="entry name" value="Homeodomain-like_sf"/>
</dbReference>
<evidence type="ECO:0000256" key="2">
    <source>
        <dbReference type="ARBA" id="ARBA00023125"/>
    </source>
</evidence>
<evidence type="ECO:0000259" key="6">
    <source>
        <dbReference type="PROSITE" id="PS50977"/>
    </source>
</evidence>
<feature type="region of interest" description="Disordered" evidence="5">
    <location>
        <begin position="1"/>
        <end position="76"/>
    </location>
</feature>
<dbReference type="Proteomes" id="UP000523821">
    <property type="component" value="Unassembled WGS sequence"/>
</dbReference>
<keyword evidence="2 4" id="KW-0238">DNA-binding</keyword>
<dbReference type="RefSeq" id="WP_183853890.1">
    <property type="nucleotide sequence ID" value="NZ_JACHOO010000002.1"/>
</dbReference>
<dbReference type="PROSITE" id="PS50977">
    <property type="entry name" value="HTH_TETR_2"/>
    <property type="match status" value="1"/>
</dbReference>
<dbReference type="EMBL" id="JACHOO010000002">
    <property type="protein sequence ID" value="MBB5752335.1"/>
    <property type="molecule type" value="Genomic_DNA"/>
</dbReference>
<dbReference type="Pfam" id="PF09209">
    <property type="entry name" value="CecR_C"/>
    <property type="match status" value="1"/>
</dbReference>
<evidence type="ECO:0000313" key="7">
    <source>
        <dbReference type="EMBL" id="MBB5752335.1"/>
    </source>
</evidence>
<accession>A0A7W9FKA4</accession>
<dbReference type="InterPro" id="IPR050109">
    <property type="entry name" value="HTH-type_TetR-like_transc_reg"/>
</dbReference>
<dbReference type="Gene3D" id="1.10.10.60">
    <property type="entry name" value="Homeodomain-like"/>
    <property type="match status" value="1"/>
</dbReference>
<sequence>MDPRATSTLFAPDSAPLARQDGPYGGEQDASAEGRRPAELDGGASSVAAAVDAAAEDRAERRTPASRHYRRAKADRGGETRQRLVLAALDVFGRYGFEAAPTREIARRADANLAAIVYHFGGKDGLHRAVADYVVSRIGSQLRPTLEAMATGDLAALSRAQAIERLQWLAQSQVELMLGTTEAELWARFVMREQMEPSAVFEVIFDFMAGAHELICRLVGIALGEDPASDRVRMRVFTLLGQILVFRFCHPVVLRRLNKKSLTAEDRAEVAAILADNFEAILLGVAR</sequence>
<keyword evidence="8" id="KW-1185">Reference proteome</keyword>
<comment type="caution">
    <text evidence="7">The sequence shown here is derived from an EMBL/GenBank/DDBJ whole genome shotgun (WGS) entry which is preliminary data.</text>
</comment>
<evidence type="ECO:0000313" key="8">
    <source>
        <dbReference type="Proteomes" id="UP000523821"/>
    </source>
</evidence>
<keyword evidence="1" id="KW-0805">Transcription regulation</keyword>
<evidence type="ECO:0000256" key="3">
    <source>
        <dbReference type="ARBA" id="ARBA00023163"/>
    </source>
</evidence>
<dbReference type="InterPro" id="IPR015292">
    <property type="entry name" value="Tscrpt_reg_YbiH_C"/>
</dbReference>
<name>A0A7W9FKA4_9HYPH</name>
<keyword evidence="3" id="KW-0804">Transcription</keyword>
<dbReference type="PANTHER" id="PTHR30055:SF234">
    <property type="entry name" value="HTH-TYPE TRANSCRIPTIONAL REGULATOR BETI"/>
    <property type="match status" value="1"/>
</dbReference>
<feature type="domain" description="HTH tetR-type" evidence="6">
    <location>
        <begin position="78"/>
        <end position="138"/>
    </location>
</feature>
<gene>
    <name evidence="7" type="ORF">GGQ63_001387</name>
</gene>
<dbReference type="PANTHER" id="PTHR30055">
    <property type="entry name" value="HTH-TYPE TRANSCRIPTIONAL REGULATOR RUTR"/>
    <property type="match status" value="1"/>
</dbReference>
<dbReference type="InterPro" id="IPR001647">
    <property type="entry name" value="HTH_TetR"/>
</dbReference>
<dbReference type="AlphaFoldDB" id="A0A7W9FKA4"/>
<dbReference type="GO" id="GO:0003700">
    <property type="term" value="F:DNA-binding transcription factor activity"/>
    <property type="evidence" value="ECO:0007669"/>
    <property type="project" value="TreeGrafter"/>
</dbReference>
<dbReference type="SUPFAM" id="SSF48498">
    <property type="entry name" value="Tetracyclin repressor-like, C-terminal domain"/>
    <property type="match status" value="1"/>
</dbReference>
<reference evidence="7 8" key="1">
    <citation type="submission" date="2020-08" db="EMBL/GenBank/DDBJ databases">
        <title>Genomic Encyclopedia of Type Strains, Phase IV (KMG-IV): sequencing the most valuable type-strain genomes for metagenomic binning, comparative biology and taxonomic classification.</title>
        <authorList>
            <person name="Goeker M."/>
        </authorList>
    </citation>
    <scope>NUCLEOTIDE SEQUENCE [LARGE SCALE GENOMIC DNA]</scope>
    <source>
        <strain evidence="7 8">DSM 16268</strain>
    </source>
</reference>
<feature type="DNA-binding region" description="H-T-H motif" evidence="4">
    <location>
        <begin position="101"/>
        <end position="120"/>
    </location>
</feature>
<dbReference type="Gene3D" id="1.10.357.10">
    <property type="entry name" value="Tetracycline Repressor, domain 2"/>
    <property type="match status" value="1"/>
</dbReference>
<dbReference type="InterPro" id="IPR036271">
    <property type="entry name" value="Tet_transcr_reg_TetR-rel_C_sf"/>
</dbReference>